<dbReference type="InterPro" id="IPR021300">
    <property type="entry name" value="Integr_conj_element_PFL4695"/>
</dbReference>
<dbReference type="NCBIfam" id="TIGR03765">
    <property type="entry name" value="ICE_PFL_4695"/>
    <property type="match status" value="1"/>
</dbReference>
<sequence length="152" mass="17382">MRRSTILIGLLMITSCYAWQTINMEQFIKESQVQLTEESLKLQEKLDARLPVSSKATAGKVEKRTLTLVNFSNPVFIIGDDTDSYQWLQKNAKKLEEAQSLGFVANINTSEQLQALQRLTKAPLLPANVDDLMELFQETHYPLAFFGEELWQ</sequence>
<proteinExistence type="predicted"/>
<dbReference type="PATRIC" id="fig|456.5.peg.1869"/>
<evidence type="ECO:0000313" key="1">
    <source>
        <dbReference type="EMBL" id="KTD17445.1"/>
    </source>
</evidence>
<dbReference type="AlphaFoldDB" id="A0A0W0VBF2"/>
<dbReference type="OrthoDB" id="8560395at2"/>
<organism evidence="1 2">
    <name type="scientific">Legionella jordanis</name>
    <dbReference type="NCBI Taxonomy" id="456"/>
    <lineage>
        <taxon>Bacteria</taxon>
        <taxon>Pseudomonadati</taxon>
        <taxon>Pseudomonadota</taxon>
        <taxon>Gammaproteobacteria</taxon>
        <taxon>Legionellales</taxon>
        <taxon>Legionellaceae</taxon>
        <taxon>Legionella</taxon>
    </lineage>
</organism>
<reference evidence="1 2" key="1">
    <citation type="submission" date="2015-11" db="EMBL/GenBank/DDBJ databases">
        <title>Genomic analysis of 38 Legionella species identifies large and diverse effector repertoires.</title>
        <authorList>
            <person name="Burstein D."/>
            <person name="Amaro F."/>
            <person name="Zusman T."/>
            <person name="Lifshitz Z."/>
            <person name="Cohen O."/>
            <person name="Gilbert J.A."/>
            <person name="Pupko T."/>
            <person name="Shuman H.A."/>
            <person name="Segal G."/>
        </authorList>
    </citation>
    <scope>NUCLEOTIDE SEQUENCE [LARGE SCALE GENOMIC DNA]</scope>
    <source>
        <strain evidence="1 2">BL-540</strain>
    </source>
</reference>
<dbReference type="RefSeq" id="WP_058471198.1">
    <property type="nucleotide sequence ID" value="NZ_CAAAIC010000008.1"/>
</dbReference>
<keyword evidence="2" id="KW-1185">Reference proteome</keyword>
<dbReference type="EMBL" id="LNYJ01000011">
    <property type="protein sequence ID" value="KTD17445.1"/>
    <property type="molecule type" value="Genomic_DNA"/>
</dbReference>
<gene>
    <name evidence="1" type="ORF">Ljor_1751</name>
</gene>
<dbReference type="Proteomes" id="UP000055035">
    <property type="component" value="Unassembled WGS sequence"/>
</dbReference>
<evidence type="ECO:0000313" key="2">
    <source>
        <dbReference type="Proteomes" id="UP000055035"/>
    </source>
</evidence>
<dbReference type="Pfam" id="PF11072">
    <property type="entry name" value="DUF2859"/>
    <property type="match status" value="1"/>
</dbReference>
<dbReference type="STRING" id="456.Ljor_1751"/>
<name>A0A0W0VBF2_9GAMM</name>
<accession>A0A0W0VBF2</accession>
<comment type="caution">
    <text evidence="1">The sequence shown here is derived from an EMBL/GenBank/DDBJ whole genome shotgun (WGS) entry which is preliminary data.</text>
</comment>
<dbReference type="PROSITE" id="PS51257">
    <property type="entry name" value="PROKAR_LIPOPROTEIN"/>
    <property type="match status" value="1"/>
</dbReference>
<evidence type="ECO:0008006" key="3">
    <source>
        <dbReference type="Google" id="ProtNLM"/>
    </source>
</evidence>
<protein>
    <recommendedName>
        <fullName evidence="3">Integrating conjugative element protein, PFL_4695 family</fullName>
    </recommendedName>
</protein>